<accession>A0A0G4G803</accession>
<dbReference type="EMBL" id="CDMZ01000976">
    <property type="protein sequence ID" value="CEM24931.1"/>
    <property type="molecule type" value="Genomic_DNA"/>
</dbReference>
<feature type="signal peptide" evidence="1">
    <location>
        <begin position="1"/>
        <end position="25"/>
    </location>
</feature>
<feature type="non-terminal residue" evidence="2">
    <location>
        <position position="94"/>
    </location>
</feature>
<reference evidence="2" key="1">
    <citation type="submission" date="2014-11" db="EMBL/GenBank/DDBJ databases">
        <authorList>
            <person name="Otto D Thomas"/>
            <person name="Naeem Raeece"/>
        </authorList>
    </citation>
    <scope>NUCLEOTIDE SEQUENCE</scope>
</reference>
<dbReference type="AlphaFoldDB" id="A0A0G4G803"/>
<evidence type="ECO:0000313" key="2">
    <source>
        <dbReference type="EMBL" id="CEM24931.1"/>
    </source>
</evidence>
<sequence>MRLSWLGPACCALLSLSLLSTLTHAGPAKVLEWGGYDTPVWQRRRRKLNMQFVGVVDTVSPDEGVQWKLRHAPLRFFGRRVPGAWGRPPFVVRV</sequence>
<name>A0A0G4G803_9ALVE</name>
<gene>
    <name evidence="2" type="ORF">Cvel_20705</name>
</gene>
<keyword evidence="1" id="KW-0732">Signal</keyword>
<protein>
    <submittedName>
        <fullName evidence="2">Uncharacterized protein</fullName>
    </submittedName>
</protein>
<proteinExistence type="predicted"/>
<feature type="chain" id="PRO_5005189627" evidence="1">
    <location>
        <begin position="26"/>
        <end position="94"/>
    </location>
</feature>
<evidence type="ECO:0000256" key="1">
    <source>
        <dbReference type="SAM" id="SignalP"/>
    </source>
</evidence>
<organism evidence="2">
    <name type="scientific">Chromera velia CCMP2878</name>
    <dbReference type="NCBI Taxonomy" id="1169474"/>
    <lineage>
        <taxon>Eukaryota</taxon>
        <taxon>Sar</taxon>
        <taxon>Alveolata</taxon>
        <taxon>Colpodellida</taxon>
        <taxon>Chromeraceae</taxon>
        <taxon>Chromera</taxon>
    </lineage>
</organism>